<reference evidence="3 4" key="1">
    <citation type="submission" date="2022-04" db="EMBL/GenBank/DDBJ databases">
        <title>Human microbiome associated bacterial genomes.</title>
        <authorList>
            <person name="Sandstrom S."/>
            <person name="Salamzade R."/>
            <person name="Kalan L.R."/>
        </authorList>
    </citation>
    <scope>NUCLEOTIDE SEQUENCE [LARGE SCALE GENOMIC DNA]</scope>
    <source>
        <strain evidence="4">p3-SID1799</strain>
    </source>
</reference>
<dbReference type="SUPFAM" id="SSF56601">
    <property type="entry name" value="beta-lactamase/transpeptidase-like"/>
    <property type="match status" value="1"/>
</dbReference>
<feature type="domain" description="Penicillin-binding protein transpeptidase" evidence="1">
    <location>
        <begin position="155"/>
        <end position="474"/>
    </location>
</feature>
<organism evidence="3 4">
    <name type="scientific">Pseudoclavibacter albus</name>
    <dbReference type="NCBI Taxonomy" id="272241"/>
    <lineage>
        <taxon>Bacteria</taxon>
        <taxon>Bacillati</taxon>
        <taxon>Actinomycetota</taxon>
        <taxon>Actinomycetes</taxon>
        <taxon>Micrococcales</taxon>
        <taxon>Microbacteriaceae</taxon>
        <taxon>Pseudoclavibacter</taxon>
    </lineage>
</organism>
<dbReference type="PANTHER" id="PTHR30627">
    <property type="entry name" value="PEPTIDOGLYCAN D,D-TRANSPEPTIDASE"/>
    <property type="match status" value="1"/>
</dbReference>
<dbReference type="PANTHER" id="PTHR30627:SF24">
    <property type="entry name" value="PENICILLIN-BINDING PROTEIN 4B"/>
    <property type="match status" value="1"/>
</dbReference>
<proteinExistence type="predicted"/>
<evidence type="ECO:0000313" key="4">
    <source>
        <dbReference type="Proteomes" id="UP001525379"/>
    </source>
</evidence>
<evidence type="ECO:0000259" key="1">
    <source>
        <dbReference type="Pfam" id="PF00905"/>
    </source>
</evidence>
<name>A0ABT2HUV8_9MICO</name>
<dbReference type="Proteomes" id="UP001525379">
    <property type="component" value="Unassembled WGS sequence"/>
</dbReference>
<dbReference type="Gene3D" id="3.90.1310.10">
    <property type="entry name" value="Penicillin-binding protein 2a (Domain 2)"/>
    <property type="match status" value="1"/>
</dbReference>
<evidence type="ECO:0000259" key="2">
    <source>
        <dbReference type="Pfam" id="PF21922"/>
    </source>
</evidence>
<dbReference type="Gene3D" id="3.40.710.10">
    <property type="entry name" value="DD-peptidase/beta-lactamase superfamily"/>
    <property type="match status" value="1"/>
</dbReference>
<dbReference type="InterPro" id="IPR001460">
    <property type="entry name" value="PCN-bd_Tpept"/>
</dbReference>
<dbReference type="Pfam" id="PF00905">
    <property type="entry name" value="Transpeptidase"/>
    <property type="match status" value="1"/>
</dbReference>
<dbReference type="InterPro" id="IPR054120">
    <property type="entry name" value="PBPA_dimer"/>
</dbReference>
<protein>
    <submittedName>
        <fullName evidence="3">Penicillin-binding transpeptidase domain-containing protein</fullName>
    </submittedName>
</protein>
<dbReference type="InterPro" id="IPR036138">
    <property type="entry name" value="PBP_dimer_sf"/>
</dbReference>
<dbReference type="Pfam" id="PF21922">
    <property type="entry name" value="PBP_dimer_2"/>
    <property type="match status" value="1"/>
</dbReference>
<dbReference type="SUPFAM" id="SSF56519">
    <property type="entry name" value="Penicillin binding protein dimerisation domain"/>
    <property type="match status" value="1"/>
</dbReference>
<comment type="caution">
    <text evidence="3">The sequence shown here is derived from an EMBL/GenBank/DDBJ whole genome shotgun (WGS) entry which is preliminary data.</text>
</comment>
<dbReference type="RefSeq" id="WP_260103748.1">
    <property type="nucleotide sequence ID" value="NZ_JALXSQ010000004.1"/>
</dbReference>
<dbReference type="InterPro" id="IPR012338">
    <property type="entry name" value="Beta-lactam/transpept-like"/>
</dbReference>
<accession>A0ABT2HUV8</accession>
<sequence length="485" mass="51869">MNTPIRRTSLGVLLMFLSLFVAATMVQVVQFDELREDPHNTRTLLQSYETERGPILVNGEPIAYSTPVDTEYKYQRVYEHGELYANLTGYFTHTQGATGMESAMNAELSGQSDAQFFEGLTALFTGNKPAGAAVELTIDPDVQQKAYDALGDVQGSVVAMDPRTGQVIAMVSKPSYDPNELVVPSTQEVLDKYTELLEDDSQPLFNRAIGGNLQHPGSSFKVVVATAALENGLIKADTPLPNPPKYTLPGTSSVVYNPVHGQKCGDGETTNLKIALQYSCNIPFADLAIQLGADKIRAQAEKFGFNKPLEIPLDVTPSVYPTEAMDQAQVGLTGFGQFDVRVSPLQMAMVSAAIENGGVLMKPQLVNQVVSADLNQLQGPQVSEYGRVMSEETAKTMNELLLYSVSNGVAGSARIDGIDVGGKTGTAENGPDEPHTLWFTGYAASGNTHVAVAVMVEKGGGVDSASQDVLAATIGQQVLKAVLEQ</sequence>
<evidence type="ECO:0000313" key="3">
    <source>
        <dbReference type="EMBL" id="MCT2042101.1"/>
    </source>
</evidence>
<gene>
    <name evidence="3" type="ORF">M3D15_01915</name>
</gene>
<keyword evidence="4" id="KW-1185">Reference proteome</keyword>
<feature type="domain" description="Penicillin binding protein A dimerisation" evidence="2">
    <location>
        <begin position="52"/>
        <end position="134"/>
    </location>
</feature>
<dbReference type="InterPro" id="IPR050515">
    <property type="entry name" value="Beta-lactam/transpept"/>
</dbReference>
<dbReference type="EMBL" id="JALXSQ010000004">
    <property type="protein sequence ID" value="MCT2042101.1"/>
    <property type="molecule type" value="Genomic_DNA"/>
</dbReference>